<dbReference type="EMBL" id="JAFBFI010000004">
    <property type="protein sequence ID" value="MBM7691883.1"/>
    <property type="molecule type" value="Genomic_DNA"/>
</dbReference>
<reference evidence="1 2" key="1">
    <citation type="submission" date="2021-01" db="EMBL/GenBank/DDBJ databases">
        <title>Genomic Encyclopedia of Type Strains, Phase IV (KMG-IV): sequencing the most valuable type-strain genomes for metagenomic binning, comparative biology and taxonomic classification.</title>
        <authorList>
            <person name="Goeker M."/>
        </authorList>
    </citation>
    <scope>NUCLEOTIDE SEQUENCE [LARGE SCALE GENOMIC DNA]</scope>
    <source>
        <strain evidence="1 2">DSM 105482</strain>
    </source>
</reference>
<comment type="caution">
    <text evidence="1">The sequence shown here is derived from an EMBL/GenBank/DDBJ whole genome shotgun (WGS) entry which is preliminary data.</text>
</comment>
<protein>
    <submittedName>
        <fullName evidence="1">Uncharacterized protein</fullName>
    </submittedName>
</protein>
<dbReference type="Proteomes" id="UP000823486">
    <property type="component" value="Unassembled WGS sequence"/>
</dbReference>
<evidence type="ECO:0000313" key="2">
    <source>
        <dbReference type="Proteomes" id="UP000823486"/>
    </source>
</evidence>
<proteinExistence type="predicted"/>
<organism evidence="1 2">
    <name type="scientific">Peribacillus deserti</name>
    <dbReference type="NCBI Taxonomy" id="673318"/>
    <lineage>
        <taxon>Bacteria</taxon>
        <taxon>Bacillati</taxon>
        <taxon>Bacillota</taxon>
        <taxon>Bacilli</taxon>
        <taxon>Bacillales</taxon>
        <taxon>Bacillaceae</taxon>
        <taxon>Peribacillus</taxon>
    </lineage>
</organism>
<gene>
    <name evidence="1" type="ORF">JOC77_001293</name>
</gene>
<evidence type="ECO:0000313" key="1">
    <source>
        <dbReference type="EMBL" id="MBM7691883.1"/>
    </source>
</evidence>
<sequence>MIGMRPLMRQERKPDDVLDFRVRWNSAKIAAIDTMTQHAIEFVKIMRC</sequence>
<accession>A0ABS2QH98</accession>
<name>A0ABS2QH98_9BACI</name>
<keyword evidence="2" id="KW-1185">Reference proteome</keyword>